<organism evidence="1 2">
    <name type="scientific">Rhodoferax antarcticus ANT.BR</name>
    <dbReference type="NCBI Taxonomy" id="1111071"/>
    <lineage>
        <taxon>Bacteria</taxon>
        <taxon>Pseudomonadati</taxon>
        <taxon>Pseudomonadota</taxon>
        <taxon>Betaproteobacteria</taxon>
        <taxon>Burkholderiales</taxon>
        <taxon>Comamonadaceae</taxon>
        <taxon>Rhodoferax</taxon>
    </lineage>
</organism>
<dbReference type="NCBIfam" id="TIGR04176">
    <property type="entry name" value="MarR_EPS"/>
    <property type="match status" value="1"/>
</dbReference>
<dbReference type="STRING" id="81479.RA876_17155"/>
<dbReference type="Pfam" id="PF13412">
    <property type="entry name" value="HTH_24"/>
    <property type="match status" value="1"/>
</dbReference>
<dbReference type="InterPro" id="IPR036390">
    <property type="entry name" value="WH_DNA-bd_sf"/>
</dbReference>
<gene>
    <name evidence="1" type="ORF">BLL52_0631</name>
</gene>
<dbReference type="Proteomes" id="UP000185911">
    <property type="component" value="Unassembled WGS sequence"/>
</dbReference>
<name>A0A1Q8YJ42_9BURK</name>
<dbReference type="SUPFAM" id="SSF46785">
    <property type="entry name" value="Winged helix' DNA-binding domain"/>
    <property type="match status" value="1"/>
</dbReference>
<reference evidence="1 2" key="1">
    <citation type="submission" date="2017-01" db="EMBL/GenBank/DDBJ databases">
        <title>Genome sequence of Rhodoferax antarcticus ANT.BR, a psychrophilic purple nonsulfur bacterium from an Antarctic microbial mat.</title>
        <authorList>
            <person name="Baker J."/>
            <person name="Riester C."/>
            <person name="Skinner B."/>
            <person name="Newell A."/>
            <person name="Swingley W."/>
            <person name="Madigan M."/>
            <person name="Jung D."/>
            <person name="Asao M."/>
            <person name="Chen M."/>
            <person name="Loughlin P."/>
            <person name="Pan H."/>
            <person name="Lin S."/>
            <person name="Li N."/>
            <person name="Shaw J."/>
            <person name="Prado M."/>
            <person name="Sherman C."/>
            <person name="Li X."/>
            <person name="Tang J."/>
            <person name="Blankenship R."/>
            <person name="Zhao T."/>
            <person name="Touchman J."/>
            <person name="Sattley M."/>
        </authorList>
    </citation>
    <scope>NUCLEOTIDE SEQUENCE [LARGE SCALE GENOMIC DNA]</scope>
    <source>
        <strain evidence="1 2">ANT.BR</strain>
    </source>
</reference>
<protein>
    <submittedName>
        <fullName evidence="1">MarR family EPS-associated transcriptional regulator</fullName>
    </submittedName>
</protein>
<evidence type="ECO:0000313" key="2">
    <source>
        <dbReference type="Proteomes" id="UP000185911"/>
    </source>
</evidence>
<comment type="caution">
    <text evidence="1">The sequence shown here is derived from an EMBL/GenBank/DDBJ whole genome shotgun (WGS) entry which is preliminary data.</text>
</comment>
<evidence type="ECO:0000313" key="1">
    <source>
        <dbReference type="EMBL" id="OLP08005.1"/>
    </source>
</evidence>
<dbReference type="AlphaFoldDB" id="A0A1Q8YJ42"/>
<sequence>MNQPQLSPLHEETHLKVLRLLEGNPRLSQREVSEALGVSLGKTNFCFKALVDKGLIKVQSFRKSQNKLAYAYLLTPVGIAEKSALTARFLKRKMVEYEHLQAEIAVLQLEVSGEPASEKP</sequence>
<keyword evidence="2" id="KW-1185">Reference proteome</keyword>
<dbReference type="InterPro" id="IPR026433">
    <property type="entry name" value="MarR_EPS"/>
</dbReference>
<proteinExistence type="predicted"/>
<dbReference type="InterPro" id="IPR036388">
    <property type="entry name" value="WH-like_DNA-bd_sf"/>
</dbReference>
<dbReference type="Gene3D" id="1.10.10.10">
    <property type="entry name" value="Winged helix-like DNA-binding domain superfamily/Winged helix DNA-binding domain"/>
    <property type="match status" value="1"/>
</dbReference>
<dbReference type="EMBL" id="MSYM01000006">
    <property type="protein sequence ID" value="OLP08005.1"/>
    <property type="molecule type" value="Genomic_DNA"/>
</dbReference>
<accession>A0A1Q8YJ42</accession>